<dbReference type="PANTHER" id="PTHR43806">
    <property type="entry name" value="PEPTIDASE S8"/>
    <property type="match status" value="1"/>
</dbReference>
<dbReference type="eggNOG" id="KOG1153">
    <property type="taxonomic scope" value="Eukaryota"/>
</dbReference>
<comment type="similarity">
    <text evidence="1 5 6">Belongs to the peptidase S8 family.</text>
</comment>
<dbReference type="InterPro" id="IPR050131">
    <property type="entry name" value="Peptidase_S8_subtilisin-like"/>
</dbReference>
<dbReference type="HOGENOM" id="CLU_011263_1_0_1"/>
<dbReference type="InterPro" id="IPR034193">
    <property type="entry name" value="PCSK9_ProteinaseK-like"/>
</dbReference>
<evidence type="ECO:0000256" key="5">
    <source>
        <dbReference type="PROSITE-ProRule" id="PRU01240"/>
    </source>
</evidence>
<protein>
    <submittedName>
        <fullName evidence="10">Alkaline protease 1</fullName>
    </submittedName>
</protein>
<proteinExistence type="inferred from homology"/>
<gene>
    <name evidence="10" type="ORF">BBAD15_g10166</name>
</gene>
<comment type="caution">
    <text evidence="10">The sequence shown here is derived from an EMBL/GenBank/DDBJ whole genome shotgun (WGS) entry which is preliminary data.</text>
</comment>
<feature type="signal peptide" evidence="8">
    <location>
        <begin position="1"/>
        <end position="17"/>
    </location>
</feature>
<keyword evidence="3 5" id="KW-0378">Hydrolase</keyword>
<evidence type="ECO:0000313" key="11">
    <source>
        <dbReference type="Proteomes" id="UP000030106"/>
    </source>
</evidence>
<feature type="compositionally biased region" description="Basic and acidic residues" evidence="7">
    <location>
        <begin position="337"/>
        <end position="350"/>
    </location>
</feature>
<dbReference type="InterPro" id="IPR023828">
    <property type="entry name" value="Peptidase_S8_Ser-AS"/>
</dbReference>
<organism evidence="10 11">
    <name type="scientific">Beauveria bassiana D1-5</name>
    <dbReference type="NCBI Taxonomy" id="1245745"/>
    <lineage>
        <taxon>Eukaryota</taxon>
        <taxon>Fungi</taxon>
        <taxon>Dikarya</taxon>
        <taxon>Ascomycota</taxon>
        <taxon>Pezizomycotina</taxon>
        <taxon>Sordariomycetes</taxon>
        <taxon>Hypocreomycetidae</taxon>
        <taxon>Hypocreales</taxon>
        <taxon>Cordycipitaceae</taxon>
        <taxon>Beauveria</taxon>
    </lineage>
</organism>
<evidence type="ECO:0000256" key="1">
    <source>
        <dbReference type="ARBA" id="ARBA00011073"/>
    </source>
</evidence>
<feature type="domain" description="Peptidase S8/S53" evidence="9">
    <location>
        <begin position="72"/>
        <end position="313"/>
    </location>
</feature>
<dbReference type="InterPro" id="IPR000209">
    <property type="entry name" value="Peptidase_S8/S53_dom"/>
</dbReference>
<dbReference type="STRING" id="1245745.A0A0A2VV06"/>
<dbReference type="EMBL" id="ANFO01001045">
    <property type="protein sequence ID" value="KGQ04604.1"/>
    <property type="molecule type" value="Genomic_DNA"/>
</dbReference>
<dbReference type="PROSITE" id="PS51892">
    <property type="entry name" value="SUBTILASE"/>
    <property type="match status" value="1"/>
</dbReference>
<dbReference type="PRINTS" id="PR00723">
    <property type="entry name" value="SUBTILISIN"/>
</dbReference>
<feature type="active site" description="Charge relay system" evidence="5">
    <location>
        <position position="110"/>
    </location>
</feature>
<dbReference type="CDD" id="cd04077">
    <property type="entry name" value="Peptidases_S8_PCSK9_ProteinaseK_like"/>
    <property type="match status" value="1"/>
</dbReference>
<feature type="chain" id="PRO_5001996000" evidence="8">
    <location>
        <begin position="18"/>
        <end position="350"/>
    </location>
</feature>
<evidence type="ECO:0000259" key="9">
    <source>
        <dbReference type="Pfam" id="PF00082"/>
    </source>
</evidence>
<dbReference type="InterPro" id="IPR022398">
    <property type="entry name" value="Peptidase_S8_His-AS"/>
</dbReference>
<dbReference type="InterPro" id="IPR023827">
    <property type="entry name" value="Peptidase_S8_Asp-AS"/>
</dbReference>
<dbReference type="Proteomes" id="UP000030106">
    <property type="component" value="Unassembled WGS sequence"/>
</dbReference>
<dbReference type="Pfam" id="PF00082">
    <property type="entry name" value="Peptidase_S8"/>
    <property type="match status" value="1"/>
</dbReference>
<dbReference type="SUPFAM" id="SSF52743">
    <property type="entry name" value="Subtilisin-like"/>
    <property type="match status" value="1"/>
</dbReference>
<feature type="compositionally biased region" description="Polar residues" evidence="7">
    <location>
        <begin position="325"/>
        <end position="334"/>
    </location>
</feature>
<dbReference type="PROSITE" id="PS00138">
    <property type="entry name" value="SUBTILASE_SER"/>
    <property type="match status" value="1"/>
</dbReference>
<evidence type="ECO:0000256" key="3">
    <source>
        <dbReference type="ARBA" id="ARBA00022801"/>
    </source>
</evidence>
<dbReference type="InterPro" id="IPR036852">
    <property type="entry name" value="Peptidase_S8/S53_dom_sf"/>
</dbReference>
<evidence type="ECO:0000256" key="6">
    <source>
        <dbReference type="RuleBase" id="RU003355"/>
    </source>
</evidence>
<keyword evidence="2 5" id="KW-0645">Protease</keyword>
<dbReference type="PANTHER" id="PTHR43806:SF58">
    <property type="entry name" value="ALKALINE PROTEASE 1-RELATED"/>
    <property type="match status" value="1"/>
</dbReference>
<keyword evidence="8" id="KW-0732">Signal</keyword>
<evidence type="ECO:0000313" key="10">
    <source>
        <dbReference type="EMBL" id="KGQ04604.1"/>
    </source>
</evidence>
<feature type="active site" description="Charge relay system" evidence="5">
    <location>
        <position position="74"/>
    </location>
</feature>
<dbReference type="AlphaFoldDB" id="A0A0A2VV06"/>
<feature type="active site" description="Charge relay system" evidence="5">
    <location>
        <position position="276"/>
    </location>
</feature>
<accession>A0A0A2VV06</accession>
<keyword evidence="4 5" id="KW-0720">Serine protease</keyword>
<evidence type="ECO:0000256" key="8">
    <source>
        <dbReference type="SAM" id="SignalP"/>
    </source>
</evidence>
<reference evidence="10 11" key="1">
    <citation type="submission" date="2012-10" db="EMBL/GenBank/DDBJ databases">
        <title>Genome sequencing and analysis of entomopathogenic fungi Beauveria bassiana D1-5.</title>
        <authorList>
            <person name="Li Q."/>
            <person name="Wang L."/>
            <person name="Zhang Z."/>
            <person name="Wang Q."/>
            <person name="Ren J."/>
            <person name="Wang M."/>
            <person name="Xu W."/>
            <person name="Wang J."/>
            <person name="Lu Y."/>
            <person name="Du Q."/>
            <person name="Sun Z."/>
        </authorList>
    </citation>
    <scope>NUCLEOTIDE SEQUENCE [LARGE SCALE GENOMIC DNA]</scope>
    <source>
        <strain evidence="10 11">D1-5</strain>
    </source>
</reference>
<dbReference type="InterPro" id="IPR015500">
    <property type="entry name" value="Peptidase_S8_subtilisin-rel"/>
</dbReference>
<feature type="region of interest" description="Disordered" evidence="7">
    <location>
        <begin position="317"/>
        <end position="350"/>
    </location>
</feature>
<dbReference type="Gene3D" id="3.40.50.200">
    <property type="entry name" value="Peptidase S8/S53 domain"/>
    <property type="match status" value="1"/>
</dbReference>
<dbReference type="PROSITE" id="PS00137">
    <property type="entry name" value="SUBTILASE_HIS"/>
    <property type="match status" value="1"/>
</dbReference>
<evidence type="ECO:0000256" key="2">
    <source>
        <dbReference type="ARBA" id="ARBA00022670"/>
    </source>
</evidence>
<name>A0A0A2VV06_BEABA</name>
<dbReference type="GO" id="GO:0004252">
    <property type="term" value="F:serine-type endopeptidase activity"/>
    <property type="evidence" value="ECO:0007669"/>
    <property type="project" value="UniProtKB-UniRule"/>
</dbReference>
<sequence>MKPSVVLATTLLGLASAGPTPAAEPQIQLKAPWNLRTISHREKPKYAIVNIFRNFKHYYQSWTSSESYYAYIVDSGIRITHKEFEGRAENFWTAYQISDGKDDFTDSTGHGTHVAGIVASKTYGVAKSAKVVAVKVTNDKGLTSTATIIKGLEQAIADIAKKDRHNNAVINISLGVECSQAMNTIIDRAYSRRDASYRNPAGILVVVASGNEAMNAKECSPASARQALTVGAIGPNWNVVSWSNFGSSVDILAPGDDITSLSSKSDTGTITHSGTSMASPHVAALALNAMSVFSKISTQVRWFLVEETATKDKVQGNLRGAPNRIANNNNSKQDSCALKDPKNEKEDDEC</sequence>
<evidence type="ECO:0000256" key="4">
    <source>
        <dbReference type="ARBA" id="ARBA00022825"/>
    </source>
</evidence>
<dbReference type="GO" id="GO:0006508">
    <property type="term" value="P:proteolysis"/>
    <property type="evidence" value="ECO:0007669"/>
    <property type="project" value="UniProtKB-KW"/>
</dbReference>
<dbReference type="OrthoDB" id="206201at2759"/>
<dbReference type="PROSITE" id="PS00136">
    <property type="entry name" value="SUBTILASE_ASP"/>
    <property type="match status" value="1"/>
</dbReference>
<evidence type="ECO:0000256" key="7">
    <source>
        <dbReference type="SAM" id="MobiDB-lite"/>
    </source>
</evidence>